<dbReference type="PANTHER" id="PTHR14097">
    <property type="entry name" value="OXIDOREDUCTASE HTATIP2"/>
    <property type="match status" value="1"/>
</dbReference>
<dbReference type="Proteomes" id="UP000030745">
    <property type="component" value="Unassembled WGS sequence"/>
</dbReference>
<dbReference type="KEGG" id="spar:SPRG_01628"/>
<dbReference type="OMA" id="DWPQLTI"/>
<protein>
    <recommendedName>
        <fullName evidence="1">NAD(P)-binding domain-containing protein</fullName>
    </recommendedName>
</protein>
<dbReference type="EMBL" id="KK583192">
    <property type="protein sequence ID" value="KDO33747.1"/>
    <property type="molecule type" value="Genomic_DNA"/>
</dbReference>
<reference evidence="2 3" key="1">
    <citation type="journal article" date="2013" name="PLoS Genet.">
        <title>Distinctive expansion of potential virulence genes in the genome of the oomycete fish pathogen Saprolegnia parasitica.</title>
        <authorList>
            <person name="Jiang R.H."/>
            <person name="de Bruijn I."/>
            <person name="Haas B.J."/>
            <person name="Belmonte R."/>
            <person name="Lobach L."/>
            <person name="Christie J."/>
            <person name="van den Ackerveken G."/>
            <person name="Bottin A."/>
            <person name="Bulone V."/>
            <person name="Diaz-Moreno S.M."/>
            <person name="Dumas B."/>
            <person name="Fan L."/>
            <person name="Gaulin E."/>
            <person name="Govers F."/>
            <person name="Grenville-Briggs L.J."/>
            <person name="Horner N.R."/>
            <person name="Levin J.Z."/>
            <person name="Mammella M."/>
            <person name="Meijer H.J."/>
            <person name="Morris P."/>
            <person name="Nusbaum C."/>
            <person name="Oome S."/>
            <person name="Phillips A.J."/>
            <person name="van Rooyen D."/>
            <person name="Rzeszutek E."/>
            <person name="Saraiva M."/>
            <person name="Secombes C.J."/>
            <person name="Seidl M.F."/>
            <person name="Snel B."/>
            <person name="Stassen J.H."/>
            <person name="Sykes S."/>
            <person name="Tripathy S."/>
            <person name="van den Berg H."/>
            <person name="Vega-Arreguin J.C."/>
            <person name="Wawra S."/>
            <person name="Young S.K."/>
            <person name="Zeng Q."/>
            <person name="Dieguez-Uribeondo J."/>
            <person name="Russ C."/>
            <person name="Tyler B.M."/>
            <person name="van West P."/>
        </authorList>
    </citation>
    <scope>NUCLEOTIDE SEQUENCE [LARGE SCALE GENOMIC DNA]</scope>
    <source>
        <strain evidence="2 3">CBS 223.65</strain>
    </source>
</reference>
<sequence length="217" mass="22823">MAEYTALVVGATGAIGREVVKQLAASARCTQVVALSRRAMDASALAAAFPGAAASKIHVHVVDYDHLQPADVAGHGANAAFCCLGTTRKDAGSDEAFRKVDLTYVENVGKLAKEANLPYFALVSASNANAASWFLYPKTKGLAEDAIKALSFPRTTIAQPGLLQRGDLSRFVERVGHWVLPTVSVAAVAKAMVTDYETSGATPGLCILSHNDMKAFE</sequence>
<dbReference type="OrthoDB" id="430436at2759"/>
<evidence type="ECO:0000313" key="2">
    <source>
        <dbReference type="EMBL" id="KDO33747.1"/>
    </source>
</evidence>
<dbReference type="GO" id="GO:0051170">
    <property type="term" value="P:import into nucleus"/>
    <property type="evidence" value="ECO:0007669"/>
    <property type="project" value="TreeGrafter"/>
</dbReference>
<dbReference type="VEuPathDB" id="FungiDB:SPRG_01628"/>
<dbReference type="Pfam" id="PF13460">
    <property type="entry name" value="NAD_binding_10"/>
    <property type="match status" value="1"/>
</dbReference>
<dbReference type="PANTHER" id="PTHR14097:SF7">
    <property type="entry name" value="OXIDOREDUCTASE HTATIP2"/>
    <property type="match status" value="1"/>
</dbReference>
<feature type="domain" description="NAD(P)-binding" evidence="1">
    <location>
        <begin position="10"/>
        <end position="193"/>
    </location>
</feature>
<accession>A0A067D405</accession>
<dbReference type="InterPro" id="IPR036291">
    <property type="entry name" value="NAD(P)-bd_dom_sf"/>
</dbReference>
<dbReference type="InterPro" id="IPR016040">
    <property type="entry name" value="NAD(P)-bd_dom"/>
</dbReference>
<organism evidence="2 3">
    <name type="scientific">Saprolegnia parasitica (strain CBS 223.65)</name>
    <dbReference type="NCBI Taxonomy" id="695850"/>
    <lineage>
        <taxon>Eukaryota</taxon>
        <taxon>Sar</taxon>
        <taxon>Stramenopiles</taxon>
        <taxon>Oomycota</taxon>
        <taxon>Saprolegniomycetes</taxon>
        <taxon>Saprolegniales</taxon>
        <taxon>Saprolegniaceae</taxon>
        <taxon>Saprolegnia</taxon>
    </lineage>
</organism>
<keyword evidence="3" id="KW-1185">Reference proteome</keyword>
<proteinExistence type="predicted"/>
<evidence type="ECO:0000259" key="1">
    <source>
        <dbReference type="Pfam" id="PF13460"/>
    </source>
</evidence>
<dbReference type="RefSeq" id="XP_012195385.1">
    <property type="nucleotide sequence ID" value="XM_012339995.1"/>
</dbReference>
<dbReference type="GeneID" id="24124209"/>
<dbReference type="SUPFAM" id="SSF51735">
    <property type="entry name" value="NAD(P)-binding Rossmann-fold domains"/>
    <property type="match status" value="1"/>
</dbReference>
<gene>
    <name evidence="2" type="ORF">SPRG_01628</name>
</gene>
<name>A0A067D405_SAPPC</name>
<dbReference type="GO" id="GO:0005737">
    <property type="term" value="C:cytoplasm"/>
    <property type="evidence" value="ECO:0007669"/>
    <property type="project" value="TreeGrafter"/>
</dbReference>
<dbReference type="STRING" id="695850.A0A067D405"/>
<evidence type="ECO:0000313" key="3">
    <source>
        <dbReference type="Proteomes" id="UP000030745"/>
    </source>
</evidence>
<dbReference type="Gene3D" id="3.40.50.720">
    <property type="entry name" value="NAD(P)-binding Rossmann-like Domain"/>
    <property type="match status" value="1"/>
</dbReference>
<dbReference type="AlphaFoldDB" id="A0A067D405"/>